<dbReference type="GO" id="GO:0016810">
    <property type="term" value="F:hydrolase activity, acting on carbon-nitrogen (but not peptide) bonds"/>
    <property type="evidence" value="ECO:0007669"/>
    <property type="project" value="InterPro"/>
</dbReference>
<reference evidence="4 5" key="1">
    <citation type="submission" date="2021-01" db="EMBL/GenBank/DDBJ databases">
        <title>Whole genome shotgun sequence of Catellatospora bangladeshensis NBRC 107357.</title>
        <authorList>
            <person name="Komaki H."/>
            <person name="Tamura T."/>
        </authorList>
    </citation>
    <scope>NUCLEOTIDE SEQUENCE [LARGE SCALE GENOMIC DNA]</scope>
    <source>
        <strain evidence="4 5">NBRC 107357</strain>
    </source>
</reference>
<comment type="caution">
    <text evidence="4">The sequence shown here is derived from an EMBL/GenBank/DDBJ whole genome shotgun (WGS) entry which is preliminary data.</text>
</comment>
<feature type="compositionally biased region" description="Pro residues" evidence="1">
    <location>
        <begin position="57"/>
        <end position="70"/>
    </location>
</feature>
<dbReference type="PANTHER" id="PTHR10587">
    <property type="entry name" value="GLYCOSYL TRANSFERASE-RELATED"/>
    <property type="match status" value="1"/>
</dbReference>
<protein>
    <recommendedName>
        <fullName evidence="3">NodB homology domain-containing protein</fullName>
    </recommendedName>
</protein>
<organism evidence="4 5">
    <name type="scientific">Catellatospora bangladeshensis</name>
    <dbReference type="NCBI Taxonomy" id="310355"/>
    <lineage>
        <taxon>Bacteria</taxon>
        <taxon>Bacillati</taxon>
        <taxon>Actinomycetota</taxon>
        <taxon>Actinomycetes</taxon>
        <taxon>Micromonosporales</taxon>
        <taxon>Micromonosporaceae</taxon>
        <taxon>Catellatospora</taxon>
    </lineage>
</organism>
<dbReference type="InterPro" id="IPR050248">
    <property type="entry name" value="Polysacc_deacetylase_ArnD"/>
</dbReference>
<feature type="compositionally biased region" description="Low complexity" evidence="1">
    <location>
        <begin position="71"/>
        <end position="81"/>
    </location>
</feature>
<dbReference type="PROSITE" id="PS51257">
    <property type="entry name" value="PROKAR_LIPOPROTEIN"/>
    <property type="match status" value="1"/>
</dbReference>
<name>A0A8J3JTT3_9ACTN</name>
<dbReference type="SUPFAM" id="SSF88713">
    <property type="entry name" value="Glycoside hydrolase/deacetylase"/>
    <property type="match status" value="1"/>
</dbReference>
<dbReference type="RefSeq" id="WP_203750776.1">
    <property type="nucleotide sequence ID" value="NZ_BONF01000030.1"/>
</dbReference>
<dbReference type="AlphaFoldDB" id="A0A8J3JTT3"/>
<feature type="domain" description="NodB homology" evidence="3">
    <location>
        <begin position="97"/>
        <end position="281"/>
    </location>
</feature>
<feature type="signal peptide" evidence="2">
    <location>
        <begin position="1"/>
        <end position="22"/>
    </location>
</feature>
<feature type="region of interest" description="Disordered" evidence="1">
    <location>
        <begin position="27"/>
        <end position="85"/>
    </location>
</feature>
<sequence>MAHRRVHGLAAVVTGITLTLSAACGGKPAAAPWSPASAGAAPGASAVATPSLDASPSPSPSPAAPSPTPSRAPTKAPTTKPTPEKAKYTLQRTTGSAGVALTFDDGPHATWTPKVLDALKARGVKATFCLVGTQAKAYPQLVRRIVAEGHTLCNHSWNHEFKLGTWSEAAIRANMQRTNDAIHAAVPGAPIRYFRHPGGNWTAAAVKVSRSLGMSPLHWTVDPQDWRRPAASTIASRVVKNTRAGGVVLLHDAGGDRANTLAALPTIISGLRGKYRLIRLPDTL</sequence>
<evidence type="ECO:0000256" key="2">
    <source>
        <dbReference type="SAM" id="SignalP"/>
    </source>
</evidence>
<dbReference type="GO" id="GO:0005975">
    <property type="term" value="P:carbohydrate metabolic process"/>
    <property type="evidence" value="ECO:0007669"/>
    <property type="project" value="InterPro"/>
</dbReference>
<keyword evidence="5" id="KW-1185">Reference proteome</keyword>
<accession>A0A8J3JTT3</accession>
<dbReference type="PROSITE" id="PS51677">
    <property type="entry name" value="NODB"/>
    <property type="match status" value="1"/>
</dbReference>
<dbReference type="Proteomes" id="UP000601223">
    <property type="component" value="Unassembled WGS sequence"/>
</dbReference>
<dbReference type="InterPro" id="IPR011330">
    <property type="entry name" value="Glyco_hydro/deAcase_b/a-brl"/>
</dbReference>
<dbReference type="CDD" id="cd10917">
    <property type="entry name" value="CE4_NodB_like_6s_7s"/>
    <property type="match status" value="1"/>
</dbReference>
<evidence type="ECO:0000313" key="4">
    <source>
        <dbReference type="EMBL" id="GIF83644.1"/>
    </source>
</evidence>
<dbReference type="InterPro" id="IPR002509">
    <property type="entry name" value="NODB_dom"/>
</dbReference>
<feature type="compositionally biased region" description="Low complexity" evidence="1">
    <location>
        <begin position="27"/>
        <end position="56"/>
    </location>
</feature>
<keyword evidence="2" id="KW-0732">Signal</keyword>
<dbReference type="Pfam" id="PF01522">
    <property type="entry name" value="Polysacc_deac_1"/>
    <property type="match status" value="1"/>
</dbReference>
<evidence type="ECO:0000256" key="1">
    <source>
        <dbReference type="SAM" id="MobiDB-lite"/>
    </source>
</evidence>
<gene>
    <name evidence="4" type="ORF">Cba03nite_49930</name>
</gene>
<evidence type="ECO:0000313" key="5">
    <source>
        <dbReference type="Proteomes" id="UP000601223"/>
    </source>
</evidence>
<feature type="chain" id="PRO_5039153064" description="NodB homology domain-containing protein" evidence="2">
    <location>
        <begin position="23"/>
        <end position="284"/>
    </location>
</feature>
<dbReference type="EMBL" id="BONF01000030">
    <property type="protein sequence ID" value="GIF83644.1"/>
    <property type="molecule type" value="Genomic_DNA"/>
</dbReference>
<evidence type="ECO:0000259" key="3">
    <source>
        <dbReference type="PROSITE" id="PS51677"/>
    </source>
</evidence>
<dbReference type="Gene3D" id="3.20.20.370">
    <property type="entry name" value="Glycoside hydrolase/deacetylase"/>
    <property type="match status" value="1"/>
</dbReference>
<proteinExistence type="predicted"/>